<reference evidence="1 2" key="1">
    <citation type="submission" date="2013-07" db="EMBL/GenBank/DDBJ databases">
        <title>The Genome Sequence of Cryptococcus heveanensis BCC8398.</title>
        <authorList>
            <consortium name="The Broad Institute Genome Sequencing Platform"/>
            <person name="Cuomo C."/>
            <person name="Litvintseva A."/>
            <person name="Chen Y."/>
            <person name="Heitman J."/>
            <person name="Sun S."/>
            <person name="Springer D."/>
            <person name="Dromer F."/>
            <person name="Young S.K."/>
            <person name="Zeng Q."/>
            <person name="Gargeya S."/>
            <person name="Fitzgerald M."/>
            <person name="Abouelleil A."/>
            <person name="Alvarado L."/>
            <person name="Berlin A.M."/>
            <person name="Chapman S.B."/>
            <person name="Dewar J."/>
            <person name="Goldberg J."/>
            <person name="Griggs A."/>
            <person name="Gujja S."/>
            <person name="Hansen M."/>
            <person name="Howarth C."/>
            <person name="Imamovic A."/>
            <person name="Larimer J."/>
            <person name="McCowan C."/>
            <person name="Murphy C."/>
            <person name="Pearson M."/>
            <person name="Priest M."/>
            <person name="Roberts A."/>
            <person name="Saif S."/>
            <person name="Shea T."/>
            <person name="Sykes S."/>
            <person name="Wortman J."/>
            <person name="Nusbaum C."/>
            <person name="Birren B."/>
        </authorList>
    </citation>
    <scope>NUCLEOTIDE SEQUENCE [LARGE SCALE GENOMIC DNA]</scope>
    <source>
        <strain evidence="1 2">BCC8398</strain>
    </source>
</reference>
<keyword evidence="2" id="KW-1185">Reference proteome</keyword>
<dbReference type="AlphaFoldDB" id="A0A1B9GPM1"/>
<proteinExistence type="predicted"/>
<accession>A0A1B9GPM1</accession>
<gene>
    <name evidence="1" type="ORF">I316_05294</name>
</gene>
<name>A0A1B9GPM1_9TREE</name>
<reference evidence="2" key="2">
    <citation type="submission" date="2013-12" db="EMBL/GenBank/DDBJ databases">
        <title>Evolution of pathogenesis and genome organization in the Tremellales.</title>
        <authorList>
            <person name="Cuomo C."/>
            <person name="Litvintseva A."/>
            <person name="Heitman J."/>
            <person name="Chen Y."/>
            <person name="Sun S."/>
            <person name="Springer D."/>
            <person name="Dromer F."/>
            <person name="Young S."/>
            <person name="Zeng Q."/>
            <person name="Chapman S."/>
            <person name="Gujja S."/>
            <person name="Saif S."/>
            <person name="Birren B."/>
        </authorList>
    </citation>
    <scope>NUCLEOTIDE SEQUENCE [LARGE SCALE GENOMIC DNA]</scope>
    <source>
        <strain evidence="2">BCC8398</strain>
    </source>
</reference>
<dbReference type="Proteomes" id="UP000092666">
    <property type="component" value="Unassembled WGS sequence"/>
</dbReference>
<evidence type="ECO:0000313" key="2">
    <source>
        <dbReference type="Proteomes" id="UP000092666"/>
    </source>
</evidence>
<sequence length="85" mass="9596">MVGSLTGKRLAENRSEWLEPTRNIKYYNMHLPNGKILENMMFRYIGQDNPQDAWLGDYVGYNLNLVTFDMTVIPPQGGQGGQSSG</sequence>
<dbReference type="OrthoDB" id="2561544at2759"/>
<dbReference type="EMBL" id="KI669506">
    <property type="protein sequence ID" value="OCF32956.1"/>
    <property type="molecule type" value="Genomic_DNA"/>
</dbReference>
<organism evidence="1 2">
    <name type="scientific">Kwoniella heveanensis BCC8398</name>
    <dbReference type="NCBI Taxonomy" id="1296120"/>
    <lineage>
        <taxon>Eukaryota</taxon>
        <taxon>Fungi</taxon>
        <taxon>Dikarya</taxon>
        <taxon>Basidiomycota</taxon>
        <taxon>Agaricomycotina</taxon>
        <taxon>Tremellomycetes</taxon>
        <taxon>Tremellales</taxon>
        <taxon>Cryptococcaceae</taxon>
        <taxon>Kwoniella</taxon>
    </lineage>
</organism>
<protein>
    <submittedName>
        <fullName evidence="1">Uncharacterized protein</fullName>
    </submittedName>
</protein>
<evidence type="ECO:0000313" key="1">
    <source>
        <dbReference type="EMBL" id="OCF32956.1"/>
    </source>
</evidence>